<accession>A0ABT6UMX3</accession>
<reference evidence="2" key="2">
    <citation type="submission" date="2023-07" db="EMBL/GenBank/DDBJ databases">
        <title>Genome-based characterization of strain KMM 296 and proposal for reclassification of Cobetia litoralis and Cobetia pacifica, and emended description of the species Cobetia amphilecti and Cobetia marina.</title>
        <authorList>
            <person name="Balabanova L."/>
            <person name="Nedashkovskaya O."/>
        </authorList>
    </citation>
    <scope>NUCLEOTIDE SEQUENCE [LARGE SCALE GENOMIC DNA]</scope>
    <source>
        <strain evidence="2">NRIC 0815</strain>
    </source>
</reference>
<organism evidence="1 2">
    <name type="scientific">Cobetia amphilecti</name>
    <dbReference type="NCBI Taxonomy" id="1055104"/>
    <lineage>
        <taxon>Bacteria</taxon>
        <taxon>Pseudomonadati</taxon>
        <taxon>Pseudomonadota</taxon>
        <taxon>Gammaproteobacteria</taxon>
        <taxon>Oceanospirillales</taxon>
        <taxon>Halomonadaceae</taxon>
        <taxon>Cobetia</taxon>
    </lineage>
</organism>
<dbReference type="InterPro" id="IPR018641">
    <property type="entry name" value="Trfase_1_rSAM/seldom-assoc"/>
</dbReference>
<name>A0ABT6UMX3_9GAMM</name>
<dbReference type="GeneID" id="97327288"/>
<dbReference type="SUPFAM" id="SSF53448">
    <property type="entry name" value="Nucleotide-diphospho-sugar transferases"/>
    <property type="match status" value="1"/>
</dbReference>
<gene>
    <name evidence="1" type="ORF">QLT01_06745</name>
</gene>
<dbReference type="InterPro" id="IPR029044">
    <property type="entry name" value="Nucleotide-diphossugar_trans"/>
</dbReference>
<proteinExistence type="predicted"/>
<evidence type="ECO:0000313" key="1">
    <source>
        <dbReference type="EMBL" id="MDI5884050.1"/>
    </source>
</evidence>
<protein>
    <submittedName>
        <fullName evidence="1">TIGR04282 family arsenosugar biosynthesis glycosyltransferase</fullName>
    </submittedName>
</protein>
<sequence>MRDAPLPTLPTADAASEVRPTLIIFGRLPIAGHCKTRLIPALGPEGAARLYARMLSHIVDHACAARLGKVVVMLTASAEPSSQAPEQAALRVALEARLRSVVDASADLTFEAQPQGELGERMSRAMARHLPEGPVLLMGSDLPALDSQRLREAAHRLRTHDAVLQPTDDGGYGLIGLKAPCPQAFLLPRWSHAHVCRDTLELLARAGRTAACLPTSWDVDEPRDLARLSRHLPALMADLAA</sequence>
<comment type="caution">
    <text evidence="1">The sequence shown here is derived from an EMBL/GenBank/DDBJ whole genome shotgun (WGS) entry which is preliminary data.</text>
</comment>
<reference evidence="1 2" key="1">
    <citation type="submission" date="2023-04" db="EMBL/GenBank/DDBJ databases">
        <authorList>
            <person name="Otstavnykh N."/>
            <person name="Seitkalieva A."/>
            <person name="Bystritskaya E."/>
        </authorList>
    </citation>
    <scope>NUCLEOTIDE SEQUENCE [LARGE SCALE GENOMIC DNA]</scope>
    <source>
        <strain evidence="1 2">NRIC 0815</strain>
    </source>
</reference>
<dbReference type="PANTHER" id="PTHR36529:SF1">
    <property type="entry name" value="GLYCOSYLTRANSFERASE"/>
    <property type="match status" value="1"/>
</dbReference>
<keyword evidence="2" id="KW-1185">Reference proteome</keyword>
<evidence type="ECO:0000313" key="2">
    <source>
        <dbReference type="Proteomes" id="UP001229025"/>
    </source>
</evidence>
<dbReference type="Pfam" id="PF09837">
    <property type="entry name" value="DUF2064"/>
    <property type="match status" value="1"/>
</dbReference>
<dbReference type="PANTHER" id="PTHR36529">
    <property type="entry name" value="SLL1095 PROTEIN"/>
    <property type="match status" value="1"/>
</dbReference>
<dbReference type="RefSeq" id="WP_284726625.1">
    <property type="nucleotide sequence ID" value="NZ_CP136695.1"/>
</dbReference>
<dbReference type="NCBIfam" id="TIGR04282">
    <property type="entry name" value="glyco_like_cofC"/>
    <property type="match status" value="1"/>
</dbReference>
<dbReference type="Gene3D" id="3.90.550.10">
    <property type="entry name" value="Spore Coat Polysaccharide Biosynthesis Protein SpsA, Chain A"/>
    <property type="match status" value="1"/>
</dbReference>
<dbReference type="EMBL" id="JASCSA010000004">
    <property type="protein sequence ID" value="MDI5884050.1"/>
    <property type="molecule type" value="Genomic_DNA"/>
</dbReference>
<dbReference type="Proteomes" id="UP001229025">
    <property type="component" value="Unassembled WGS sequence"/>
</dbReference>